<dbReference type="Proteomes" id="UP001374584">
    <property type="component" value="Unassembled WGS sequence"/>
</dbReference>
<comment type="caution">
    <text evidence="1">The sequence shown here is derived from an EMBL/GenBank/DDBJ whole genome shotgun (WGS) entry which is preliminary data.</text>
</comment>
<evidence type="ECO:0000313" key="1">
    <source>
        <dbReference type="EMBL" id="KAK7377328.1"/>
    </source>
</evidence>
<evidence type="ECO:0000313" key="2">
    <source>
        <dbReference type="Proteomes" id="UP001374584"/>
    </source>
</evidence>
<sequence>MAVKDRVGDRDTWIEGTRGVTCRVLSDPLRRDWFRISLPPFLARDPSQARDNNSIHQISVFVTLSSELCTRDVVKCSRRVHQCMRVKLLSDVRERDS</sequence>
<dbReference type="EMBL" id="JAYMYR010000002">
    <property type="protein sequence ID" value="KAK7377328.1"/>
    <property type="molecule type" value="Genomic_DNA"/>
</dbReference>
<name>A0AAN9RRK3_PHACN</name>
<organism evidence="1 2">
    <name type="scientific">Phaseolus coccineus</name>
    <name type="common">Scarlet runner bean</name>
    <name type="synonym">Phaseolus multiflorus</name>
    <dbReference type="NCBI Taxonomy" id="3886"/>
    <lineage>
        <taxon>Eukaryota</taxon>
        <taxon>Viridiplantae</taxon>
        <taxon>Streptophyta</taxon>
        <taxon>Embryophyta</taxon>
        <taxon>Tracheophyta</taxon>
        <taxon>Spermatophyta</taxon>
        <taxon>Magnoliopsida</taxon>
        <taxon>eudicotyledons</taxon>
        <taxon>Gunneridae</taxon>
        <taxon>Pentapetalae</taxon>
        <taxon>rosids</taxon>
        <taxon>fabids</taxon>
        <taxon>Fabales</taxon>
        <taxon>Fabaceae</taxon>
        <taxon>Papilionoideae</taxon>
        <taxon>50 kb inversion clade</taxon>
        <taxon>NPAAA clade</taxon>
        <taxon>indigoferoid/millettioid clade</taxon>
        <taxon>Phaseoleae</taxon>
        <taxon>Phaseolus</taxon>
    </lineage>
</organism>
<reference evidence="1 2" key="1">
    <citation type="submission" date="2024-01" db="EMBL/GenBank/DDBJ databases">
        <title>The genomes of 5 underutilized Papilionoideae crops provide insights into root nodulation and disease resistanc.</title>
        <authorList>
            <person name="Jiang F."/>
        </authorList>
    </citation>
    <scope>NUCLEOTIDE SEQUENCE [LARGE SCALE GENOMIC DNA]</scope>
    <source>
        <strain evidence="1">JINMINGXINNONG_FW02</strain>
        <tissue evidence="1">Leaves</tissue>
    </source>
</reference>
<accession>A0AAN9RRK3</accession>
<gene>
    <name evidence="1" type="ORF">VNO80_02751</name>
</gene>
<dbReference type="AlphaFoldDB" id="A0AAN9RRK3"/>
<protein>
    <submittedName>
        <fullName evidence="1">Uncharacterized protein</fullName>
    </submittedName>
</protein>
<keyword evidence="2" id="KW-1185">Reference proteome</keyword>
<proteinExistence type="predicted"/>